<dbReference type="InterPro" id="IPR009326">
    <property type="entry name" value="DUF984"/>
</dbReference>
<feature type="domain" description="ASCH" evidence="1">
    <location>
        <begin position="18"/>
        <end position="132"/>
    </location>
</feature>
<evidence type="ECO:0000259" key="1">
    <source>
        <dbReference type="SMART" id="SM01022"/>
    </source>
</evidence>
<dbReference type="Pfam" id="PF04266">
    <property type="entry name" value="ASCH"/>
    <property type="match status" value="1"/>
</dbReference>
<dbReference type="InterPro" id="IPR015947">
    <property type="entry name" value="PUA-like_sf"/>
</dbReference>
<dbReference type="Proteomes" id="UP000537260">
    <property type="component" value="Unassembled WGS sequence"/>
</dbReference>
<gene>
    <name evidence="2" type="ORF">HNR05_002920</name>
</gene>
<proteinExistence type="predicted"/>
<name>A0A7Z0EGA8_9MICO</name>
<dbReference type="AlphaFoldDB" id="A0A7Z0EGA8"/>
<dbReference type="RefSeq" id="WP_179579776.1">
    <property type="nucleotide sequence ID" value="NZ_JACCFM010000001.1"/>
</dbReference>
<dbReference type="SMART" id="SM01022">
    <property type="entry name" value="ASCH"/>
    <property type="match status" value="1"/>
</dbReference>
<sequence>MSFPTVDGFRTMELGTPGALRAQLNEFVLHGSKRATAGLLAEYVEESEPWETIGERLALVDDDLNRLGLIEITRVEPTTFGAVTWEFAQAEGEGVTDLADWREQHRAHWRNADGRAITDDTGVLCLYFVLLPDSGH</sequence>
<accession>A0A7Z0EGA8</accession>
<dbReference type="InterPro" id="IPR007374">
    <property type="entry name" value="ASCH_domain"/>
</dbReference>
<protein>
    <submittedName>
        <fullName evidence="2">Uncharacterized protein YhfF</fullName>
    </submittedName>
</protein>
<dbReference type="PANTHER" id="PTHR39203:SF1">
    <property type="entry name" value="CYTOPLASMIC PROTEIN"/>
    <property type="match status" value="1"/>
</dbReference>
<evidence type="ECO:0000313" key="3">
    <source>
        <dbReference type="Proteomes" id="UP000537260"/>
    </source>
</evidence>
<organism evidence="2 3">
    <name type="scientific">Glaciibacter psychrotolerans</name>
    <dbReference type="NCBI Taxonomy" id="670054"/>
    <lineage>
        <taxon>Bacteria</taxon>
        <taxon>Bacillati</taxon>
        <taxon>Actinomycetota</taxon>
        <taxon>Actinomycetes</taxon>
        <taxon>Micrococcales</taxon>
        <taxon>Microbacteriaceae</taxon>
        <taxon>Glaciibacter</taxon>
    </lineage>
</organism>
<comment type="caution">
    <text evidence="2">The sequence shown here is derived from an EMBL/GenBank/DDBJ whole genome shotgun (WGS) entry which is preliminary data.</text>
</comment>
<reference evidence="2 3" key="1">
    <citation type="submission" date="2020-07" db="EMBL/GenBank/DDBJ databases">
        <title>Sequencing the genomes of 1000 actinobacteria strains.</title>
        <authorList>
            <person name="Klenk H.-P."/>
        </authorList>
    </citation>
    <scope>NUCLEOTIDE SEQUENCE [LARGE SCALE GENOMIC DNA]</scope>
    <source>
        <strain evidence="2 3">LI1</strain>
    </source>
</reference>
<dbReference type="EMBL" id="JACCFM010000001">
    <property type="protein sequence ID" value="NYJ21129.1"/>
    <property type="molecule type" value="Genomic_DNA"/>
</dbReference>
<evidence type="ECO:0000313" key="2">
    <source>
        <dbReference type="EMBL" id="NYJ21129.1"/>
    </source>
</evidence>
<dbReference type="PANTHER" id="PTHR39203">
    <property type="entry name" value="CYTOPLASMIC PROTEIN-RELATED"/>
    <property type="match status" value="1"/>
</dbReference>
<dbReference type="Gene3D" id="3.10.400.10">
    <property type="entry name" value="Sulfate adenylyltransferase"/>
    <property type="match status" value="1"/>
</dbReference>
<dbReference type="SUPFAM" id="SSF88697">
    <property type="entry name" value="PUA domain-like"/>
    <property type="match status" value="1"/>
</dbReference>
<keyword evidence="3" id="KW-1185">Reference proteome</keyword>